<accession>A0ACC0AZX2</accession>
<evidence type="ECO:0000313" key="2">
    <source>
        <dbReference type="Proteomes" id="UP001060085"/>
    </source>
</evidence>
<protein>
    <submittedName>
        <fullName evidence="1">Uncharacterized protein</fullName>
    </submittedName>
</protein>
<reference evidence="2" key="1">
    <citation type="journal article" date="2023" name="Nat. Plants">
        <title>Single-cell RNA sequencing provides a high-resolution roadmap for understanding the multicellular compartmentation of specialized metabolism.</title>
        <authorList>
            <person name="Sun S."/>
            <person name="Shen X."/>
            <person name="Li Y."/>
            <person name="Li Y."/>
            <person name="Wang S."/>
            <person name="Li R."/>
            <person name="Zhang H."/>
            <person name="Shen G."/>
            <person name="Guo B."/>
            <person name="Wei J."/>
            <person name="Xu J."/>
            <person name="St-Pierre B."/>
            <person name="Chen S."/>
            <person name="Sun C."/>
        </authorList>
    </citation>
    <scope>NUCLEOTIDE SEQUENCE [LARGE SCALE GENOMIC DNA]</scope>
</reference>
<gene>
    <name evidence="1" type="ORF">M9H77_24349</name>
</gene>
<name>A0ACC0AZX2_CATRO</name>
<proteinExistence type="predicted"/>
<evidence type="ECO:0000313" key="1">
    <source>
        <dbReference type="EMBL" id="KAI5665026.1"/>
    </source>
</evidence>
<keyword evidence="2" id="KW-1185">Reference proteome</keyword>
<sequence>MDNEIQNTSIRILCRGLLIPTNKEQGGVQMQWLVGSPFFPPCTIISTFRCLHTLPSDPSSPDFSAESDDIRVLLPKGFEVIGALLVKSDSDAKNCASEAINAVVKLRKSLYKNTDGSCTYNGQLVGAVADLNNGGTIQFFISRNGNPQTFENTISVVYDNEPVKYIWQRGCILQCELPIKIPVYYPVKNAKDSKIANCCVCLIEAENIYMRAIKDVASKLKDPDSTYVIEAQNKHSAGQRPQVLVRGTELDHHAEISTETAGESSANSLSCSYLCSKADDRNLFASVEENADRIRVSILSNRSRSSIKPVAPIAEYYPALEDAKLLVVDHKLEVLCYSAKDLLLTSAVSKLIIPALVDLLHSMRNKILPHLLTQHPQGEEGREGDGEGLHPYHFIPPGYLHPITVIYELNYGETEMKQVEVRRSLHLRLGLPLDRPLLRIANSVNLFVRDTMKENSVHKGTSLLKDVHLGIRSSGVAGGSVSLIQGSYEYYHYLQDGFDDSVINFSVQVDIILSFSNTMWHILIN</sequence>
<comment type="caution">
    <text evidence="1">The sequence shown here is derived from an EMBL/GenBank/DDBJ whole genome shotgun (WGS) entry which is preliminary data.</text>
</comment>
<dbReference type="EMBL" id="CM044705">
    <property type="protein sequence ID" value="KAI5665026.1"/>
    <property type="molecule type" value="Genomic_DNA"/>
</dbReference>
<organism evidence="1 2">
    <name type="scientific">Catharanthus roseus</name>
    <name type="common">Madagascar periwinkle</name>
    <name type="synonym">Vinca rosea</name>
    <dbReference type="NCBI Taxonomy" id="4058"/>
    <lineage>
        <taxon>Eukaryota</taxon>
        <taxon>Viridiplantae</taxon>
        <taxon>Streptophyta</taxon>
        <taxon>Embryophyta</taxon>
        <taxon>Tracheophyta</taxon>
        <taxon>Spermatophyta</taxon>
        <taxon>Magnoliopsida</taxon>
        <taxon>eudicotyledons</taxon>
        <taxon>Gunneridae</taxon>
        <taxon>Pentapetalae</taxon>
        <taxon>asterids</taxon>
        <taxon>lamiids</taxon>
        <taxon>Gentianales</taxon>
        <taxon>Apocynaceae</taxon>
        <taxon>Rauvolfioideae</taxon>
        <taxon>Vinceae</taxon>
        <taxon>Catharanthinae</taxon>
        <taxon>Catharanthus</taxon>
    </lineage>
</organism>
<dbReference type="Proteomes" id="UP001060085">
    <property type="component" value="Linkage Group LG05"/>
</dbReference>